<feature type="chain" id="PRO_5036922386" description="Adhesin domain-containing protein" evidence="1">
    <location>
        <begin position="22"/>
        <end position="456"/>
    </location>
</feature>
<keyword evidence="3" id="KW-1185">Reference proteome</keyword>
<evidence type="ECO:0008006" key="4">
    <source>
        <dbReference type="Google" id="ProtNLM"/>
    </source>
</evidence>
<accession>A0A936ZZU3</accession>
<name>A0A936ZZU3_9FLAO</name>
<feature type="signal peptide" evidence="1">
    <location>
        <begin position="1"/>
        <end position="21"/>
    </location>
</feature>
<organism evidence="2 3">
    <name type="scientific">Aquimarina mytili</name>
    <dbReference type="NCBI Taxonomy" id="874423"/>
    <lineage>
        <taxon>Bacteria</taxon>
        <taxon>Pseudomonadati</taxon>
        <taxon>Bacteroidota</taxon>
        <taxon>Flavobacteriia</taxon>
        <taxon>Flavobacteriales</taxon>
        <taxon>Flavobacteriaceae</taxon>
        <taxon>Aquimarina</taxon>
    </lineage>
</organism>
<dbReference type="RefSeq" id="WP_201922189.1">
    <property type="nucleotide sequence ID" value="NZ_BAABAX010000014.1"/>
</dbReference>
<evidence type="ECO:0000313" key="2">
    <source>
        <dbReference type="EMBL" id="MBL0684930.1"/>
    </source>
</evidence>
<dbReference type="EMBL" id="JAERQJ010000006">
    <property type="protein sequence ID" value="MBL0684930.1"/>
    <property type="molecule type" value="Genomic_DNA"/>
</dbReference>
<dbReference type="AlphaFoldDB" id="A0A936ZZU3"/>
<proteinExistence type="predicted"/>
<sequence>MMKYKLSIVTSCMLCCVSLFAQERQHKLKEKFDVNKDVTVNLNTSHTNVVFETWNRNTIEVEAFLEGDDLTDENSQRILDSWKVNVSGNGNDVLINSVAGNLWTRSVTATNVRVTKEELRMLEPAIASMLGPIMENIANNPMPNALSDDFSNVSINARKNNPGEAKYIKQWENQIREKFSDDKDQKKQLWAKQFEENPKISVQKEIRLETWGQQYGKQMEAWASQLIKDIENQQRRTANVTVYRYSSKKKNVDGGVNKIIKVRIPVGAKLKLNIRHGDVQLAERSKNIRASLSHTKLSANVIDGNQTFIKASYSPVFVRQWNNGRLVVNYVKNCRIQNAKNLLVNADSSNIYIQQLDENGAISGSFGIITIENLGESFSTLDLAVQNSDFKLTLPQTAFNISYSGVQSLISIPRSLETNTRKNFGNVFINGFQKTRSTDKMITINAKYSEVVLNNK</sequence>
<dbReference type="Proteomes" id="UP000651057">
    <property type="component" value="Unassembled WGS sequence"/>
</dbReference>
<reference evidence="2" key="1">
    <citation type="submission" date="2021-01" db="EMBL/GenBank/DDBJ databases">
        <authorList>
            <person name="Zhong Y.L."/>
        </authorList>
    </citation>
    <scope>NUCLEOTIDE SEQUENCE</scope>
    <source>
        <strain evidence="2">KCTC 23302</strain>
    </source>
</reference>
<comment type="caution">
    <text evidence="2">The sequence shown here is derived from an EMBL/GenBank/DDBJ whole genome shotgun (WGS) entry which is preliminary data.</text>
</comment>
<protein>
    <recommendedName>
        <fullName evidence="4">Adhesin domain-containing protein</fullName>
    </recommendedName>
</protein>
<keyword evidence="1" id="KW-0732">Signal</keyword>
<evidence type="ECO:0000313" key="3">
    <source>
        <dbReference type="Proteomes" id="UP000651057"/>
    </source>
</evidence>
<evidence type="ECO:0000256" key="1">
    <source>
        <dbReference type="SAM" id="SignalP"/>
    </source>
</evidence>
<gene>
    <name evidence="2" type="ORF">JJQ60_15480</name>
</gene>